<reference evidence="3 4" key="1">
    <citation type="submission" date="2019-03" db="EMBL/GenBank/DDBJ databases">
        <title>Genomic Encyclopedia of Archaeal and Bacterial Type Strains, Phase II (KMG-II): from individual species to whole genera.</title>
        <authorList>
            <person name="Goeker M."/>
        </authorList>
    </citation>
    <scope>NUCLEOTIDE SEQUENCE [LARGE SCALE GENOMIC DNA]</scope>
    <source>
        <strain evidence="3 4">DSM 19034</strain>
    </source>
</reference>
<sequence length="229" mass="25762">MKYLKISLYIFFLCLSTQLFAQTKNELSELPLHLNPGTEDKPLVVYMSGDGGWNSFSQSLSAELQKNGYAVVSLDTRKYFWQQKTPDQFARDTQRILDHYMKTWNKSSWILLGYSFGADAGSFVPSRLTKTSGNQLESVVLLSPGFSTGFVTKISNMLGFGGTDKDQYKVYPELLKSPAPVLCIFGKDEDSDLYPALKTTGNIKKMLIPGNHKFNDDVKLITKLVIQSR</sequence>
<evidence type="ECO:0000259" key="2">
    <source>
        <dbReference type="Pfam" id="PF06057"/>
    </source>
</evidence>
<dbReference type="InterPro" id="IPR010333">
    <property type="entry name" value="VirJ"/>
</dbReference>
<dbReference type="RefSeq" id="WP_133553063.1">
    <property type="nucleotide sequence ID" value="NZ_SNWM01000001.1"/>
</dbReference>
<organism evidence="3 4">
    <name type="scientific">Pedobacter duraquae</name>
    <dbReference type="NCBI Taxonomy" id="425511"/>
    <lineage>
        <taxon>Bacteria</taxon>
        <taxon>Pseudomonadati</taxon>
        <taxon>Bacteroidota</taxon>
        <taxon>Sphingobacteriia</taxon>
        <taxon>Sphingobacteriales</taxon>
        <taxon>Sphingobacteriaceae</taxon>
        <taxon>Pedobacter</taxon>
    </lineage>
</organism>
<dbReference type="Pfam" id="PF06057">
    <property type="entry name" value="VirJ"/>
    <property type="match status" value="1"/>
</dbReference>
<evidence type="ECO:0000256" key="1">
    <source>
        <dbReference type="SAM" id="SignalP"/>
    </source>
</evidence>
<dbReference type="OrthoDB" id="641022at2"/>
<feature type="signal peptide" evidence="1">
    <location>
        <begin position="1"/>
        <end position="21"/>
    </location>
</feature>
<proteinExistence type="predicted"/>
<protein>
    <submittedName>
        <fullName evidence="3">Virulence protein VirJ</fullName>
    </submittedName>
</protein>
<dbReference type="EMBL" id="SNWM01000001">
    <property type="protein sequence ID" value="TDO24780.1"/>
    <property type="molecule type" value="Genomic_DNA"/>
</dbReference>
<gene>
    <name evidence="3" type="ORF">CLV32_1073</name>
</gene>
<dbReference type="AlphaFoldDB" id="A0A4R6IQW9"/>
<dbReference type="InterPro" id="IPR029058">
    <property type="entry name" value="AB_hydrolase_fold"/>
</dbReference>
<comment type="caution">
    <text evidence="3">The sequence shown here is derived from an EMBL/GenBank/DDBJ whole genome shotgun (WGS) entry which is preliminary data.</text>
</comment>
<feature type="chain" id="PRO_5020711202" evidence="1">
    <location>
        <begin position="22"/>
        <end position="229"/>
    </location>
</feature>
<accession>A0A4R6IQW9</accession>
<dbReference type="SUPFAM" id="SSF53474">
    <property type="entry name" value="alpha/beta-Hydrolases"/>
    <property type="match status" value="1"/>
</dbReference>
<dbReference type="Gene3D" id="3.40.50.1820">
    <property type="entry name" value="alpha/beta hydrolase"/>
    <property type="match status" value="1"/>
</dbReference>
<feature type="domain" description="Bacterial virulence" evidence="2">
    <location>
        <begin position="43"/>
        <end position="227"/>
    </location>
</feature>
<keyword evidence="1" id="KW-0732">Signal</keyword>
<dbReference type="Proteomes" id="UP000295499">
    <property type="component" value="Unassembled WGS sequence"/>
</dbReference>
<name>A0A4R6IQW9_9SPHI</name>
<keyword evidence="4" id="KW-1185">Reference proteome</keyword>
<evidence type="ECO:0000313" key="3">
    <source>
        <dbReference type="EMBL" id="TDO24780.1"/>
    </source>
</evidence>
<evidence type="ECO:0000313" key="4">
    <source>
        <dbReference type="Proteomes" id="UP000295499"/>
    </source>
</evidence>